<evidence type="ECO:0000313" key="2">
    <source>
        <dbReference type="Proteomes" id="UP000822476"/>
    </source>
</evidence>
<gene>
    <name evidence="1" type="ORF">EG68_07783</name>
</gene>
<protein>
    <submittedName>
        <fullName evidence="1">Uncharacterized protein</fullName>
    </submittedName>
</protein>
<comment type="caution">
    <text evidence="1">The sequence shown here is derived from an EMBL/GenBank/DDBJ whole genome shotgun (WGS) entry which is preliminary data.</text>
</comment>
<dbReference type="AlphaFoldDB" id="A0A8S9YWF6"/>
<dbReference type="EMBL" id="JTDE01004146">
    <property type="protein sequence ID" value="KAF7255257.1"/>
    <property type="molecule type" value="Genomic_DNA"/>
</dbReference>
<evidence type="ECO:0000313" key="1">
    <source>
        <dbReference type="EMBL" id="KAF7255257.1"/>
    </source>
</evidence>
<keyword evidence="2" id="KW-1185">Reference proteome</keyword>
<accession>A0A8S9YWF6</accession>
<proteinExistence type="predicted"/>
<dbReference type="Proteomes" id="UP000822476">
    <property type="component" value="Unassembled WGS sequence"/>
</dbReference>
<reference evidence="1" key="1">
    <citation type="submission" date="2019-07" db="EMBL/GenBank/DDBJ databases">
        <title>Annotation for the trematode Paragonimus miyazaki's.</title>
        <authorList>
            <person name="Choi Y.-J."/>
        </authorList>
    </citation>
    <scope>NUCLEOTIDE SEQUENCE</scope>
    <source>
        <strain evidence="1">Japan</strain>
    </source>
</reference>
<name>A0A8S9YWF6_9TREM</name>
<organism evidence="1 2">
    <name type="scientific">Paragonimus skrjabini miyazakii</name>
    <dbReference type="NCBI Taxonomy" id="59628"/>
    <lineage>
        <taxon>Eukaryota</taxon>
        <taxon>Metazoa</taxon>
        <taxon>Spiralia</taxon>
        <taxon>Lophotrochozoa</taxon>
        <taxon>Platyhelminthes</taxon>
        <taxon>Trematoda</taxon>
        <taxon>Digenea</taxon>
        <taxon>Plagiorchiida</taxon>
        <taxon>Troglotremata</taxon>
        <taxon>Troglotrematidae</taxon>
        <taxon>Paragonimus</taxon>
    </lineage>
</organism>
<sequence>MHQNSTEDDSDTDLMEDQFETINNLPWNGSKKDLRDALFTIVISYFYRSHMRSGFEWDFWLSAKDCL</sequence>